<evidence type="ECO:0000256" key="8">
    <source>
        <dbReference type="ARBA" id="ARBA00023136"/>
    </source>
</evidence>
<feature type="transmembrane region" description="Helical" evidence="20">
    <location>
        <begin position="268"/>
        <end position="285"/>
    </location>
</feature>
<comment type="catalytic activity">
    <reaction evidence="12">
        <text>beta-alanine(out) + n H(+)(in) = beta-alanine(in) + n H(+)(out)</text>
        <dbReference type="Rhea" id="RHEA:70987"/>
        <dbReference type="ChEBI" id="CHEBI:15378"/>
        <dbReference type="ChEBI" id="CHEBI:57966"/>
    </reaction>
</comment>
<feature type="transmembrane region" description="Helical" evidence="20">
    <location>
        <begin position="204"/>
        <end position="222"/>
    </location>
</feature>
<gene>
    <name evidence="22" type="ORF">Fcan01_05567</name>
</gene>
<feature type="transmembrane region" description="Helical" evidence="20">
    <location>
        <begin position="421"/>
        <end position="443"/>
    </location>
</feature>
<protein>
    <recommendedName>
        <fullName evidence="15">Vesicular inhibitory amino acid transporter</fullName>
    </recommendedName>
    <alternativeName>
        <fullName evidence="16">Solute carrier family 32 member 1</fullName>
    </alternativeName>
    <alternativeName>
        <fullName evidence="17">Vesicular GABA transporter</fullName>
    </alternativeName>
</protein>
<proteinExistence type="inferred from homology"/>
<evidence type="ECO:0000313" key="23">
    <source>
        <dbReference type="Proteomes" id="UP000198287"/>
    </source>
</evidence>
<evidence type="ECO:0000256" key="9">
    <source>
        <dbReference type="ARBA" id="ARBA00023273"/>
    </source>
</evidence>
<evidence type="ECO:0000256" key="13">
    <source>
        <dbReference type="ARBA" id="ARBA00035961"/>
    </source>
</evidence>
<keyword evidence="4 20" id="KW-0812">Transmembrane</keyword>
<evidence type="ECO:0000256" key="11">
    <source>
        <dbReference type="ARBA" id="ARBA00034106"/>
    </source>
</evidence>
<evidence type="ECO:0000256" key="20">
    <source>
        <dbReference type="SAM" id="Phobius"/>
    </source>
</evidence>
<dbReference type="GO" id="GO:0098793">
    <property type="term" value="C:presynapse"/>
    <property type="evidence" value="ECO:0007669"/>
    <property type="project" value="UniProtKB-SubCell"/>
</dbReference>
<evidence type="ECO:0000256" key="14">
    <source>
        <dbReference type="ARBA" id="ARBA00036440"/>
    </source>
</evidence>
<dbReference type="GO" id="GO:0051939">
    <property type="term" value="P:gamma-aminobutyric acid import"/>
    <property type="evidence" value="ECO:0007669"/>
    <property type="project" value="UniProtKB-ARBA"/>
</dbReference>
<evidence type="ECO:0000259" key="21">
    <source>
        <dbReference type="Pfam" id="PF01490"/>
    </source>
</evidence>
<keyword evidence="8 20" id="KW-0472">Membrane</keyword>
<evidence type="ECO:0000256" key="19">
    <source>
        <dbReference type="SAM" id="MobiDB-lite"/>
    </source>
</evidence>
<evidence type="ECO:0000256" key="1">
    <source>
        <dbReference type="ARBA" id="ARBA00004439"/>
    </source>
</evidence>
<dbReference type="FunFam" id="1.20.1740.10:FF:000062">
    <property type="entry name" value="Vesicular inhibitory amino acid transporter"/>
    <property type="match status" value="1"/>
</dbReference>
<evidence type="ECO:0000256" key="10">
    <source>
        <dbReference type="ARBA" id="ARBA00023329"/>
    </source>
</evidence>
<dbReference type="PANTHER" id="PTHR22950">
    <property type="entry name" value="AMINO ACID TRANSPORTER"/>
    <property type="match status" value="1"/>
</dbReference>
<evidence type="ECO:0000256" key="16">
    <source>
        <dbReference type="ARBA" id="ARBA00041574"/>
    </source>
</evidence>
<evidence type="ECO:0000256" key="7">
    <source>
        <dbReference type="ARBA" id="ARBA00023018"/>
    </source>
</evidence>
<comment type="catalytic activity">
    <reaction evidence="13">
        <text>glycine(out) + n H(+)(in) = glycine(in) + n H(+)(out)</text>
        <dbReference type="Rhea" id="RHEA:70983"/>
        <dbReference type="ChEBI" id="CHEBI:15378"/>
        <dbReference type="ChEBI" id="CHEBI:57305"/>
    </reaction>
</comment>
<feature type="transmembrane region" description="Helical" evidence="20">
    <location>
        <begin position="392"/>
        <end position="415"/>
    </location>
</feature>
<evidence type="ECO:0000256" key="12">
    <source>
        <dbReference type="ARBA" id="ARBA00035892"/>
    </source>
</evidence>
<dbReference type="GO" id="GO:0006836">
    <property type="term" value="P:neurotransmitter transport"/>
    <property type="evidence" value="ECO:0007669"/>
    <property type="project" value="UniProtKB-KW"/>
</dbReference>
<dbReference type="AlphaFoldDB" id="A0A226ERI1"/>
<dbReference type="GO" id="GO:0015179">
    <property type="term" value="F:L-amino acid transmembrane transporter activity"/>
    <property type="evidence" value="ECO:0007669"/>
    <property type="project" value="TreeGrafter"/>
</dbReference>
<feature type="transmembrane region" description="Helical" evidence="20">
    <location>
        <begin position="455"/>
        <end position="474"/>
    </location>
</feature>
<feature type="compositionally biased region" description="Polar residues" evidence="19">
    <location>
        <begin position="36"/>
        <end position="46"/>
    </location>
</feature>
<dbReference type="GO" id="GO:0005774">
    <property type="term" value="C:vacuolar membrane"/>
    <property type="evidence" value="ECO:0007669"/>
    <property type="project" value="TreeGrafter"/>
</dbReference>
<reference evidence="22 23" key="1">
    <citation type="submission" date="2015-12" db="EMBL/GenBank/DDBJ databases">
        <title>The genome of Folsomia candida.</title>
        <authorList>
            <person name="Faddeeva A."/>
            <person name="Derks M.F."/>
            <person name="Anvar Y."/>
            <person name="Smit S."/>
            <person name="Van Straalen N."/>
            <person name="Roelofs D."/>
        </authorList>
    </citation>
    <scope>NUCLEOTIDE SEQUENCE [LARGE SCALE GENOMIC DNA]</scope>
    <source>
        <strain evidence="22 23">VU population</strain>
        <tissue evidence="22">Whole body</tissue>
    </source>
</reference>
<sequence>MTSLPRPPLSTLFTSCLTLAKTTLTDCLTTLQSKQSESTRLSQNPGSRKKSNTELTDFGTFSKDGEEDEIDEFGLKSGDKITDWQAGWNVTNAIQGMFLVSLPYAVLHGGYWAIIAMIGIAYICCYTGKILVDCLYEDDSNGIRTRVRDSYMAIAKVGFGERFGPMIVSTAQLIELLMTCILYIVLCGDLMVGTFPDSPIDSRSWMMLCGMILLPCAFLRNLSSVSTLSFYCTIAHVLINVIVIAYCLACIGQWGFSEVTFALDFETFPISLGIIVFSYTSHIFLPTLEGNMAQPEQFGKMLDWSHVAAAAFKSGFGYVAFLTWRKSTLQVITNNLPTIWKSLVNFILVLKAVLSYPLPYYAAADLIEKIAFPPDTPEESTKKIKIYDKEHTLTTIGCIYRVGLVLVTILMAVTIPHFSILMGFIGNFTGTMLSFIWPCYFHLKLKGDGLPLRNVVADCFIIFLGVTFGVIGIYDSGEALVEAYAIGLPF</sequence>
<comment type="caution">
    <text evidence="22">The sequence shown here is derived from an EMBL/GenBank/DDBJ whole genome shotgun (WGS) entry which is preliminary data.</text>
</comment>
<feature type="transmembrane region" description="Helical" evidence="20">
    <location>
        <begin position="111"/>
        <end position="136"/>
    </location>
</feature>
<dbReference type="EMBL" id="LNIX01000002">
    <property type="protein sequence ID" value="OXA60222.1"/>
    <property type="molecule type" value="Genomic_DNA"/>
</dbReference>
<organism evidence="22 23">
    <name type="scientific">Folsomia candida</name>
    <name type="common">Springtail</name>
    <dbReference type="NCBI Taxonomy" id="158441"/>
    <lineage>
        <taxon>Eukaryota</taxon>
        <taxon>Metazoa</taxon>
        <taxon>Ecdysozoa</taxon>
        <taxon>Arthropoda</taxon>
        <taxon>Hexapoda</taxon>
        <taxon>Collembola</taxon>
        <taxon>Entomobryomorpha</taxon>
        <taxon>Isotomoidea</taxon>
        <taxon>Isotomidae</taxon>
        <taxon>Proisotominae</taxon>
        <taxon>Folsomia</taxon>
    </lineage>
</organism>
<comment type="subcellular location">
    <subcellularLocation>
        <location evidence="1">Cytoplasmic vesicle membrane</location>
        <topology evidence="1">Multi-pass membrane protein</topology>
    </subcellularLocation>
    <subcellularLocation>
        <location evidence="11">Presynapse</location>
    </subcellularLocation>
</comment>
<dbReference type="GO" id="GO:0030659">
    <property type="term" value="C:cytoplasmic vesicle membrane"/>
    <property type="evidence" value="ECO:0007669"/>
    <property type="project" value="UniProtKB-SubCell"/>
</dbReference>
<evidence type="ECO:0000256" key="3">
    <source>
        <dbReference type="ARBA" id="ARBA00022448"/>
    </source>
</evidence>
<evidence type="ECO:0000256" key="18">
    <source>
        <dbReference type="ARBA" id="ARBA00046163"/>
    </source>
</evidence>
<evidence type="ECO:0000256" key="5">
    <source>
        <dbReference type="ARBA" id="ARBA00022775"/>
    </source>
</evidence>
<name>A0A226ERI1_FOLCA</name>
<comment type="catalytic activity">
    <reaction evidence="14">
        <text>4-aminobutanoate(out) + n H(+)(in) = 4-aminobutanoate(in) + n H(+)(out)</text>
        <dbReference type="Rhea" id="RHEA:70979"/>
        <dbReference type="ChEBI" id="CHEBI:15378"/>
        <dbReference type="ChEBI" id="CHEBI:59888"/>
    </reaction>
</comment>
<feature type="transmembrane region" description="Helical" evidence="20">
    <location>
        <begin position="234"/>
        <end position="256"/>
    </location>
</feature>
<dbReference type="Pfam" id="PF01490">
    <property type="entry name" value="Aa_trans"/>
    <property type="match status" value="1"/>
</dbReference>
<dbReference type="InterPro" id="IPR013057">
    <property type="entry name" value="AA_transpt_TM"/>
</dbReference>
<evidence type="ECO:0000256" key="4">
    <source>
        <dbReference type="ARBA" id="ARBA00022692"/>
    </source>
</evidence>
<keyword evidence="9" id="KW-0966">Cell projection</keyword>
<keyword evidence="3" id="KW-0813">Transport</keyword>
<keyword evidence="6 20" id="KW-1133">Transmembrane helix</keyword>
<comment type="similarity">
    <text evidence="2">Belongs to the amino acid/polyamine transporter 2 family.</text>
</comment>
<keyword evidence="5" id="KW-0532">Neurotransmitter transport</keyword>
<dbReference type="PANTHER" id="PTHR22950:SF689">
    <property type="entry name" value="VESICULAR INHIBITORY AMINO ACID TRANSPORTER"/>
    <property type="match status" value="1"/>
</dbReference>
<evidence type="ECO:0000256" key="2">
    <source>
        <dbReference type="ARBA" id="ARBA00008066"/>
    </source>
</evidence>
<accession>A0A226ERI1</accession>
<evidence type="ECO:0000256" key="17">
    <source>
        <dbReference type="ARBA" id="ARBA00042394"/>
    </source>
</evidence>
<feature type="domain" description="Amino acid transporter transmembrane" evidence="21">
    <location>
        <begin position="80"/>
        <end position="474"/>
    </location>
</feature>
<keyword evidence="10" id="KW-0968">Cytoplasmic vesicle</keyword>
<feature type="region of interest" description="Disordered" evidence="19">
    <location>
        <begin position="36"/>
        <end position="59"/>
    </location>
</feature>
<dbReference type="OrthoDB" id="6021076at2759"/>
<evidence type="ECO:0000313" key="22">
    <source>
        <dbReference type="EMBL" id="OXA60222.1"/>
    </source>
</evidence>
<dbReference type="STRING" id="158441.A0A226ERI1"/>
<dbReference type="OMA" id="MKWTHIA"/>
<comment type="function">
    <text evidence="18">Antiporter that exchanges vesicular protons for cytosolic 4-aminobutanoate or to a lesser extend glycine, thus allowing their secretion from nerve terminals. The transport is equally dependent on the chemical and electrical components of the proton gradient. May also transport beta-alanine. Acidification of GABAergic synaptic vesicles is a prerequisite for 4-aminobutanoate uptake.</text>
</comment>
<evidence type="ECO:0000256" key="6">
    <source>
        <dbReference type="ARBA" id="ARBA00022989"/>
    </source>
</evidence>
<dbReference type="GO" id="GO:0060077">
    <property type="term" value="C:inhibitory synapse"/>
    <property type="evidence" value="ECO:0007669"/>
    <property type="project" value="UniProtKB-ARBA"/>
</dbReference>
<feature type="transmembrane region" description="Helical" evidence="20">
    <location>
        <begin position="173"/>
        <end position="192"/>
    </location>
</feature>
<evidence type="ECO:0000256" key="15">
    <source>
        <dbReference type="ARBA" id="ARBA00039542"/>
    </source>
</evidence>
<keyword evidence="23" id="KW-1185">Reference proteome</keyword>
<keyword evidence="7" id="KW-0770">Synapse</keyword>
<dbReference type="GO" id="GO:0015187">
    <property type="term" value="F:glycine transmembrane transporter activity"/>
    <property type="evidence" value="ECO:0007669"/>
    <property type="project" value="UniProtKB-ARBA"/>
</dbReference>
<dbReference type="Proteomes" id="UP000198287">
    <property type="component" value="Unassembled WGS sequence"/>
</dbReference>
<dbReference type="GO" id="GO:0140800">
    <property type="term" value="F:gamma-aminobutyric acid:proton antiporter activity"/>
    <property type="evidence" value="ECO:0007669"/>
    <property type="project" value="UniProtKB-ARBA"/>
</dbReference>